<dbReference type="Pfam" id="PF00046">
    <property type="entry name" value="Homeodomain"/>
    <property type="match status" value="1"/>
</dbReference>
<dbReference type="InterPro" id="IPR050394">
    <property type="entry name" value="Homeobox_NK-like"/>
</dbReference>
<dbReference type="PANTHER" id="PTHR24340">
    <property type="entry name" value="HOMEOBOX PROTEIN NKX"/>
    <property type="match status" value="1"/>
</dbReference>
<dbReference type="CDD" id="cd00086">
    <property type="entry name" value="homeodomain"/>
    <property type="match status" value="1"/>
</dbReference>
<feature type="domain" description="Homeobox" evidence="5">
    <location>
        <begin position="150"/>
        <end position="210"/>
    </location>
</feature>
<organism evidence="6 7">
    <name type="scientific">Psylliodes chrysocephalus</name>
    <dbReference type="NCBI Taxonomy" id="3402493"/>
    <lineage>
        <taxon>Eukaryota</taxon>
        <taxon>Metazoa</taxon>
        <taxon>Ecdysozoa</taxon>
        <taxon>Arthropoda</taxon>
        <taxon>Hexapoda</taxon>
        <taxon>Insecta</taxon>
        <taxon>Pterygota</taxon>
        <taxon>Neoptera</taxon>
        <taxon>Endopterygota</taxon>
        <taxon>Coleoptera</taxon>
        <taxon>Polyphaga</taxon>
        <taxon>Cucujiformia</taxon>
        <taxon>Chrysomeloidea</taxon>
        <taxon>Chrysomelidae</taxon>
        <taxon>Galerucinae</taxon>
        <taxon>Alticini</taxon>
        <taxon>Psylliodes</taxon>
    </lineage>
</organism>
<evidence type="ECO:0000313" key="7">
    <source>
        <dbReference type="Proteomes" id="UP001153636"/>
    </source>
</evidence>
<dbReference type="GO" id="GO:0030154">
    <property type="term" value="P:cell differentiation"/>
    <property type="evidence" value="ECO:0007669"/>
    <property type="project" value="TreeGrafter"/>
</dbReference>
<gene>
    <name evidence="6" type="ORF">PSYICH_LOCUS1028</name>
</gene>
<reference evidence="6" key="1">
    <citation type="submission" date="2022-01" db="EMBL/GenBank/DDBJ databases">
        <authorList>
            <person name="King R."/>
        </authorList>
    </citation>
    <scope>NUCLEOTIDE SEQUENCE</scope>
</reference>
<dbReference type="PANTHER" id="PTHR24340:SF41">
    <property type="entry name" value="MUSCLE-SPECIFIC HOMEOBOX PROTEIN TINMAN-RELATED"/>
    <property type="match status" value="1"/>
</dbReference>
<dbReference type="InterPro" id="IPR057191">
    <property type="entry name" value="DUF7869"/>
</dbReference>
<feature type="DNA-binding region" description="Homeobox" evidence="3">
    <location>
        <begin position="152"/>
        <end position="211"/>
    </location>
</feature>
<proteinExistence type="predicted"/>
<name>A0A9P0CIN0_9CUCU</name>
<dbReference type="SMART" id="SM00389">
    <property type="entry name" value="HOX"/>
    <property type="match status" value="1"/>
</dbReference>
<evidence type="ECO:0000313" key="6">
    <source>
        <dbReference type="EMBL" id="CAH1099362.1"/>
    </source>
</evidence>
<evidence type="ECO:0000256" key="3">
    <source>
        <dbReference type="PROSITE-ProRule" id="PRU00108"/>
    </source>
</evidence>
<evidence type="ECO:0000256" key="4">
    <source>
        <dbReference type="RuleBase" id="RU000682"/>
    </source>
</evidence>
<evidence type="ECO:0000256" key="1">
    <source>
        <dbReference type="ARBA" id="ARBA00004123"/>
    </source>
</evidence>
<keyword evidence="3 4" id="KW-0371">Homeobox</keyword>
<evidence type="ECO:0000259" key="5">
    <source>
        <dbReference type="PROSITE" id="PS50071"/>
    </source>
</evidence>
<sequence length="512" mass="60312">MMHQFDISNTDLQCDTTTTPFSVKDILNINAINDNEYFGNSVKKEHNGDNFNMQQTYWENSGYFGSLEQYGYYFNSDNENFVNRNYWNCEHGEGTHQNHIQHLNNLYCANQSEQVHRGTKNEAGYIKVESPKIQQVTSSKTELRKSGRQRSKRKPRVLFSQAQVYELEQRFKQQKYLSAPEREQMAQGLKLTPTQVKIWFQNRRQPPNKLSNTQIESHIDSFNASVSHYRRVHAPNRLYLLSDLNVTLMFADFKKKFPDFICSYEKYRKVLKSKNISFAKLGNEECELCESYQMHNTEHTAESLKEECEKCCSWKEHIEKATESRKRYTLNKENFNEDKDNLCVSVDLQKVIMLPRMEMFKKAIFPHRLIVYNESFVPVGKIRHFVPFAVLWHEAVSGRHQEDIISAFNAFFLHHRDVKNITLWLNNCSSQNKNWAFMSFLIYIVNSPGVAAETIHINYFESGHTFMSADSFHHQVEESLKRQRKTYEFADFKNAVQSSNKEKVQIKCMEVK</sequence>
<dbReference type="OrthoDB" id="6159439at2759"/>
<comment type="subcellular location">
    <subcellularLocation>
        <location evidence="1 3 4">Nucleus</location>
    </subcellularLocation>
</comment>
<keyword evidence="3 4" id="KW-0539">Nucleus</keyword>
<dbReference type="Proteomes" id="UP001153636">
    <property type="component" value="Chromosome 1"/>
</dbReference>
<dbReference type="AlphaFoldDB" id="A0A9P0CIN0"/>
<dbReference type="Pfam" id="PF25273">
    <property type="entry name" value="DUF7869"/>
    <property type="match status" value="1"/>
</dbReference>
<dbReference type="PROSITE" id="PS50071">
    <property type="entry name" value="HOMEOBOX_2"/>
    <property type="match status" value="1"/>
</dbReference>
<keyword evidence="7" id="KW-1185">Reference proteome</keyword>
<protein>
    <recommendedName>
        <fullName evidence="5">Homeobox domain-containing protein</fullName>
    </recommendedName>
</protein>
<dbReference type="EMBL" id="OV651813">
    <property type="protein sequence ID" value="CAH1099362.1"/>
    <property type="molecule type" value="Genomic_DNA"/>
</dbReference>
<dbReference type="InterPro" id="IPR001356">
    <property type="entry name" value="HD"/>
</dbReference>
<evidence type="ECO:0000256" key="2">
    <source>
        <dbReference type="ARBA" id="ARBA00022473"/>
    </source>
</evidence>
<keyword evidence="2" id="KW-0217">Developmental protein</keyword>
<accession>A0A9P0CIN0</accession>
<dbReference type="Gene3D" id="1.10.10.60">
    <property type="entry name" value="Homeodomain-like"/>
    <property type="match status" value="1"/>
</dbReference>
<dbReference type="InterPro" id="IPR009057">
    <property type="entry name" value="Homeodomain-like_sf"/>
</dbReference>
<dbReference type="SUPFAM" id="SSF46689">
    <property type="entry name" value="Homeodomain-like"/>
    <property type="match status" value="1"/>
</dbReference>
<dbReference type="GO" id="GO:0000981">
    <property type="term" value="F:DNA-binding transcription factor activity, RNA polymerase II-specific"/>
    <property type="evidence" value="ECO:0007669"/>
    <property type="project" value="TreeGrafter"/>
</dbReference>
<dbReference type="GO" id="GO:0005634">
    <property type="term" value="C:nucleus"/>
    <property type="evidence" value="ECO:0007669"/>
    <property type="project" value="UniProtKB-SubCell"/>
</dbReference>
<keyword evidence="3 4" id="KW-0238">DNA-binding</keyword>
<dbReference type="GO" id="GO:0000978">
    <property type="term" value="F:RNA polymerase II cis-regulatory region sequence-specific DNA binding"/>
    <property type="evidence" value="ECO:0007669"/>
    <property type="project" value="TreeGrafter"/>
</dbReference>